<dbReference type="AlphaFoldDB" id="A0A9D2LEQ0"/>
<evidence type="ECO:0000256" key="1">
    <source>
        <dbReference type="SAM" id="Phobius"/>
    </source>
</evidence>
<dbReference type="NCBIfam" id="NF041681">
    <property type="entry name" value="HGxxPAAW"/>
    <property type="match status" value="1"/>
</dbReference>
<feature type="transmembrane region" description="Helical" evidence="1">
    <location>
        <begin position="45"/>
        <end position="69"/>
    </location>
</feature>
<proteinExistence type="predicted"/>
<reference evidence="2" key="2">
    <citation type="submission" date="2021-04" db="EMBL/GenBank/DDBJ databases">
        <authorList>
            <person name="Gilroy R."/>
        </authorList>
    </citation>
    <scope>NUCLEOTIDE SEQUENCE</scope>
    <source>
        <strain evidence="2">ChiHjej13B12-24818</strain>
    </source>
</reference>
<dbReference type="EMBL" id="DWZH01000098">
    <property type="protein sequence ID" value="HJB11327.1"/>
    <property type="molecule type" value="Genomic_DNA"/>
</dbReference>
<name>A0A9D2LEQ0_9MICO</name>
<dbReference type="Proteomes" id="UP000823823">
    <property type="component" value="Unassembled WGS sequence"/>
</dbReference>
<keyword evidence="1" id="KW-0812">Transmembrane</keyword>
<organism evidence="2 3">
    <name type="scientific">Candidatus Brachybacterium merdavium</name>
    <dbReference type="NCBI Taxonomy" id="2838513"/>
    <lineage>
        <taxon>Bacteria</taxon>
        <taxon>Bacillati</taxon>
        <taxon>Actinomycetota</taxon>
        <taxon>Actinomycetes</taxon>
        <taxon>Micrococcales</taxon>
        <taxon>Dermabacteraceae</taxon>
        <taxon>Brachybacterium</taxon>
    </lineage>
</organism>
<keyword evidence="1" id="KW-1133">Transmembrane helix</keyword>
<keyword evidence="1" id="KW-0472">Membrane</keyword>
<feature type="transmembrane region" description="Helical" evidence="1">
    <location>
        <begin position="20"/>
        <end position="39"/>
    </location>
</feature>
<sequence>MNKTYAVPPPPPHNEGKTVAAWTLNLGLVLGGIIIAFGMVLGHMIAIAVGAVVMVVALIAGVVMSLAGLGQKRTKAQSL</sequence>
<evidence type="ECO:0000313" key="2">
    <source>
        <dbReference type="EMBL" id="HJB11327.1"/>
    </source>
</evidence>
<protein>
    <submittedName>
        <fullName evidence="2">Uncharacterized protein</fullName>
    </submittedName>
</protein>
<comment type="caution">
    <text evidence="2">The sequence shown here is derived from an EMBL/GenBank/DDBJ whole genome shotgun (WGS) entry which is preliminary data.</text>
</comment>
<evidence type="ECO:0000313" key="3">
    <source>
        <dbReference type="Proteomes" id="UP000823823"/>
    </source>
</evidence>
<gene>
    <name evidence="2" type="ORF">H9786_12505</name>
</gene>
<reference evidence="2" key="1">
    <citation type="journal article" date="2021" name="PeerJ">
        <title>Extensive microbial diversity within the chicken gut microbiome revealed by metagenomics and culture.</title>
        <authorList>
            <person name="Gilroy R."/>
            <person name="Ravi A."/>
            <person name="Getino M."/>
            <person name="Pursley I."/>
            <person name="Horton D.L."/>
            <person name="Alikhan N.F."/>
            <person name="Baker D."/>
            <person name="Gharbi K."/>
            <person name="Hall N."/>
            <person name="Watson M."/>
            <person name="Adriaenssens E.M."/>
            <person name="Foster-Nyarko E."/>
            <person name="Jarju S."/>
            <person name="Secka A."/>
            <person name="Antonio M."/>
            <person name="Oren A."/>
            <person name="Chaudhuri R.R."/>
            <person name="La Ragione R."/>
            <person name="Hildebrand F."/>
            <person name="Pallen M.J."/>
        </authorList>
    </citation>
    <scope>NUCLEOTIDE SEQUENCE</scope>
    <source>
        <strain evidence="2">ChiHjej13B12-24818</strain>
    </source>
</reference>
<accession>A0A9D2LEQ0</accession>